<name>A0A895XQV9_9ACTN</name>
<protein>
    <submittedName>
        <fullName evidence="2">Helix-turn-helix transcriptional regulator</fullName>
    </submittedName>
</protein>
<organism evidence="2 3">
    <name type="scientific">Natronoglycomyces albus</name>
    <dbReference type="NCBI Taxonomy" id="2811108"/>
    <lineage>
        <taxon>Bacteria</taxon>
        <taxon>Bacillati</taxon>
        <taxon>Actinomycetota</taxon>
        <taxon>Actinomycetes</taxon>
        <taxon>Glycomycetales</taxon>
        <taxon>Glycomycetaceae</taxon>
        <taxon>Natronoglycomyces</taxon>
    </lineage>
</organism>
<accession>A0A895XQV9</accession>
<dbReference type="Pfam" id="PF19054">
    <property type="entry name" value="DUF5753"/>
    <property type="match status" value="1"/>
</dbReference>
<dbReference type="InterPro" id="IPR001387">
    <property type="entry name" value="Cro/C1-type_HTH"/>
</dbReference>
<dbReference type="AlphaFoldDB" id="A0A895XQV9"/>
<dbReference type="CDD" id="cd00093">
    <property type="entry name" value="HTH_XRE"/>
    <property type="match status" value="1"/>
</dbReference>
<dbReference type="Proteomes" id="UP000662939">
    <property type="component" value="Chromosome"/>
</dbReference>
<evidence type="ECO:0000313" key="2">
    <source>
        <dbReference type="EMBL" id="QSB05759.1"/>
    </source>
</evidence>
<proteinExistence type="predicted"/>
<dbReference type="PROSITE" id="PS50943">
    <property type="entry name" value="HTH_CROC1"/>
    <property type="match status" value="1"/>
</dbReference>
<dbReference type="KEGG" id="nav:JQS30_02175"/>
<gene>
    <name evidence="2" type="ORF">JQS30_02175</name>
</gene>
<evidence type="ECO:0000259" key="1">
    <source>
        <dbReference type="PROSITE" id="PS50943"/>
    </source>
</evidence>
<sequence>MMSYGKSPSLARRTLAKKLQKAREAKGLSPQDLGALTGYHKSTINKIERAEQGVKQTQLEGIVKHLDITDEERSYLFSLRLRSNQRGWWESHFDLGSASRISPTTQLLVEAEQAATRIRSLQAEVIPGLIQTQEYHHEMDRAAVPSLRDDSGAGFQIRSRRSQLLFSRDDQPQLEFIVGAGAMHYLSQMPEEVRRGQLQRLEEVASLPNASIHVLDRIHAAAAGGFTLIDSPDLSLVYQDVAHEGSYREEKALLSLYDEIFTHALKQAVGIREYLNEMA</sequence>
<dbReference type="InterPro" id="IPR010982">
    <property type="entry name" value="Lambda_DNA-bd_dom_sf"/>
</dbReference>
<reference evidence="2" key="1">
    <citation type="submission" date="2021-02" db="EMBL/GenBank/DDBJ databases">
        <title>Natronoglycomyces albus gen. nov., sp. nov, a haloalkaliphilic actinobacterium from a soda solonchak soil.</title>
        <authorList>
            <person name="Sorokin D.Y."/>
            <person name="Khijniak T.V."/>
            <person name="Zakharycheva A.P."/>
            <person name="Boueva O.V."/>
            <person name="Ariskina E.V."/>
            <person name="Hahnke R.L."/>
            <person name="Bunk B."/>
            <person name="Sproer C."/>
            <person name="Schumann P."/>
            <person name="Evtushenko L.I."/>
            <person name="Kublanov I.V."/>
        </authorList>
    </citation>
    <scope>NUCLEOTIDE SEQUENCE</scope>
    <source>
        <strain evidence="2">DSM 106290</strain>
    </source>
</reference>
<dbReference type="SMART" id="SM00530">
    <property type="entry name" value="HTH_XRE"/>
    <property type="match status" value="1"/>
</dbReference>
<dbReference type="Pfam" id="PF13560">
    <property type="entry name" value="HTH_31"/>
    <property type="match status" value="1"/>
</dbReference>
<feature type="domain" description="HTH cro/C1-type" evidence="1">
    <location>
        <begin position="19"/>
        <end position="73"/>
    </location>
</feature>
<dbReference type="InterPro" id="IPR043917">
    <property type="entry name" value="DUF5753"/>
</dbReference>
<dbReference type="SUPFAM" id="SSF47413">
    <property type="entry name" value="lambda repressor-like DNA-binding domains"/>
    <property type="match status" value="1"/>
</dbReference>
<dbReference type="Gene3D" id="1.10.260.40">
    <property type="entry name" value="lambda repressor-like DNA-binding domains"/>
    <property type="match status" value="1"/>
</dbReference>
<dbReference type="EMBL" id="CP070496">
    <property type="protein sequence ID" value="QSB05759.1"/>
    <property type="molecule type" value="Genomic_DNA"/>
</dbReference>
<evidence type="ECO:0000313" key="3">
    <source>
        <dbReference type="Proteomes" id="UP000662939"/>
    </source>
</evidence>
<dbReference type="RefSeq" id="WP_213171771.1">
    <property type="nucleotide sequence ID" value="NZ_CP070496.1"/>
</dbReference>
<keyword evidence="3" id="KW-1185">Reference proteome</keyword>
<dbReference type="GO" id="GO:0003677">
    <property type="term" value="F:DNA binding"/>
    <property type="evidence" value="ECO:0007669"/>
    <property type="project" value="InterPro"/>
</dbReference>